<accession>A0A0A0LDG1</accession>
<dbReference type="Proteomes" id="UP000029981">
    <property type="component" value="Chromosome 3"/>
</dbReference>
<feature type="compositionally biased region" description="Basic and acidic residues" evidence="1">
    <location>
        <begin position="23"/>
        <end position="42"/>
    </location>
</feature>
<reference evidence="2 3" key="1">
    <citation type="journal article" date="2009" name="Nat. Genet.">
        <title>The genome of the cucumber, Cucumis sativus L.</title>
        <authorList>
            <person name="Huang S."/>
            <person name="Li R."/>
            <person name="Zhang Z."/>
            <person name="Li L."/>
            <person name="Gu X."/>
            <person name="Fan W."/>
            <person name="Lucas W.J."/>
            <person name="Wang X."/>
            <person name="Xie B."/>
            <person name="Ni P."/>
            <person name="Ren Y."/>
            <person name="Zhu H."/>
            <person name="Li J."/>
            <person name="Lin K."/>
            <person name="Jin W."/>
            <person name="Fei Z."/>
            <person name="Li G."/>
            <person name="Staub J."/>
            <person name="Kilian A."/>
            <person name="van der Vossen E.A."/>
            <person name="Wu Y."/>
            <person name="Guo J."/>
            <person name="He J."/>
            <person name="Jia Z."/>
            <person name="Ren Y."/>
            <person name="Tian G."/>
            <person name="Lu Y."/>
            <person name="Ruan J."/>
            <person name="Qian W."/>
            <person name="Wang M."/>
            <person name="Huang Q."/>
            <person name="Li B."/>
            <person name="Xuan Z."/>
            <person name="Cao J."/>
            <person name="Asan"/>
            <person name="Wu Z."/>
            <person name="Zhang J."/>
            <person name="Cai Q."/>
            <person name="Bai Y."/>
            <person name="Zhao B."/>
            <person name="Han Y."/>
            <person name="Li Y."/>
            <person name="Li X."/>
            <person name="Wang S."/>
            <person name="Shi Q."/>
            <person name="Liu S."/>
            <person name="Cho W.K."/>
            <person name="Kim J.Y."/>
            <person name="Xu Y."/>
            <person name="Heller-Uszynska K."/>
            <person name="Miao H."/>
            <person name="Cheng Z."/>
            <person name="Zhang S."/>
            <person name="Wu J."/>
            <person name="Yang Y."/>
            <person name="Kang H."/>
            <person name="Li M."/>
            <person name="Liang H."/>
            <person name="Ren X."/>
            <person name="Shi Z."/>
            <person name="Wen M."/>
            <person name="Jian M."/>
            <person name="Yang H."/>
            <person name="Zhang G."/>
            <person name="Yang Z."/>
            <person name="Chen R."/>
            <person name="Liu S."/>
            <person name="Li J."/>
            <person name="Ma L."/>
            <person name="Liu H."/>
            <person name="Zhou Y."/>
            <person name="Zhao J."/>
            <person name="Fang X."/>
            <person name="Li G."/>
            <person name="Fang L."/>
            <person name="Li Y."/>
            <person name="Liu D."/>
            <person name="Zheng H."/>
            <person name="Zhang Y."/>
            <person name="Qin N."/>
            <person name="Li Z."/>
            <person name="Yang G."/>
            <person name="Yang S."/>
            <person name="Bolund L."/>
            <person name="Kristiansen K."/>
            <person name="Zheng H."/>
            <person name="Li S."/>
            <person name="Zhang X."/>
            <person name="Yang H."/>
            <person name="Wang J."/>
            <person name="Sun R."/>
            <person name="Zhang B."/>
            <person name="Jiang S."/>
            <person name="Wang J."/>
            <person name="Du Y."/>
            <person name="Li S."/>
        </authorList>
    </citation>
    <scope>NUCLEOTIDE SEQUENCE [LARGE SCALE GENOMIC DNA]</scope>
    <source>
        <strain evidence="3">cv. 9930</strain>
    </source>
</reference>
<dbReference type="Gramene" id="KGN58111">
    <property type="protein sequence ID" value="KGN58111"/>
    <property type="gene ID" value="Csa_3G516500"/>
</dbReference>
<proteinExistence type="predicted"/>
<evidence type="ECO:0000256" key="1">
    <source>
        <dbReference type="SAM" id="MobiDB-lite"/>
    </source>
</evidence>
<reference evidence="2 3" key="2">
    <citation type="journal article" date="2009" name="PLoS ONE">
        <title>An integrated genetic and cytogenetic map of the cucumber genome.</title>
        <authorList>
            <person name="Ren Y."/>
            <person name="Zhang Z."/>
            <person name="Liu J."/>
            <person name="Staub J.E."/>
            <person name="Han Y."/>
            <person name="Cheng Z."/>
            <person name="Li X."/>
            <person name="Lu J."/>
            <person name="Miao H."/>
            <person name="Kang H."/>
            <person name="Xie B."/>
            <person name="Gu X."/>
            <person name="Wang X."/>
            <person name="Du Y."/>
            <person name="Jin W."/>
            <person name="Huang S."/>
        </authorList>
    </citation>
    <scope>NUCLEOTIDE SEQUENCE [LARGE SCALE GENOMIC DNA]</scope>
    <source>
        <strain evidence="3">cv. 9930</strain>
    </source>
</reference>
<gene>
    <name evidence="2" type="ORF">Csa_3G516500</name>
</gene>
<reference evidence="2 3" key="3">
    <citation type="journal article" date="2010" name="BMC Genomics">
        <title>Transcriptome sequencing and comparative analysis of cucumber flowers with different sex types.</title>
        <authorList>
            <person name="Guo S."/>
            <person name="Zheng Y."/>
            <person name="Joung J.G."/>
            <person name="Liu S."/>
            <person name="Zhang Z."/>
            <person name="Crasta O.R."/>
            <person name="Sobral B.W."/>
            <person name="Xu Y."/>
            <person name="Huang S."/>
            <person name="Fei Z."/>
        </authorList>
    </citation>
    <scope>NUCLEOTIDE SEQUENCE [LARGE SCALE GENOMIC DNA]</scope>
    <source>
        <strain evidence="3">cv. 9930</strain>
    </source>
</reference>
<dbReference type="AlphaFoldDB" id="A0A0A0LDG1"/>
<dbReference type="EMBL" id="CM002924">
    <property type="protein sequence ID" value="KGN58111.1"/>
    <property type="molecule type" value="Genomic_DNA"/>
</dbReference>
<reference evidence="2 3" key="4">
    <citation type="journal article" date="2011" name="BMC Genomics">
        <title>RNA-Seq improves annotation of protein-coding genes in the cucumber genome.</title>
        <authorList>
            <person name="Li Z."/>
            <person name="Zhang Z."/>
            <person name="Yan P."/>
            <person name="Huang S."/>
            <person name="Fei Z."/>
            <person name="Lin K."/>
        </authorList>
    </citation>
    <scope>NUCLEOTIDE SEQUENCE [LARGE SCALE GENOMIC DNA]</scope>
    <source>
        <strain evidence="3">cv. 9930</strain>
    </source>
</reference>
<evidence type="ECO:0000313" key="2">
    <source>
        <dbReference type="EMBL" id="KGN58111.1"/>
    </source>
</evidence>
<organism evidence="2 3">
    <name type="scientific">Cucumis sativus</name>
    <name type="common">Cucumber</name>
    <dbReference type="NCBI Taxonomy" id="3659"/>
    <lineage>
        <taxon>Eukaryota</taxon>
        <taxon>Viridiplantae</taxon>
        <taxon>Streptophyta</taxon>
        <taxon>Embryophyta</taxon>
        <taxon>Tracheophyta</taxon>
        <taxon>Spermatophyta</taxon>
        <taxon>Magnoliopsida</taxon>
        <taxon>eudicotyledons</taxon>
        <taxon>Gunneridae</taxon>
        <taxon>Pentapetalae</taxon>
        <taxon>rosids</taxon>
        <taxon>fabids</taxon>
        <taxon>Cucurbitales</taxon>
        <taxon>Cucurbitaceae</taxon>
        <taxon>Benincaseae</taxon>
        <taxon>Cucumis</taxon>
    </lineage>
</organism>
<sequence>MELYRESRYHCRNDLWVSPTRLARSDGEKWVRSPAKKNEQKGGGRPMQGEEEDYEG</sequence>
<keyword evidence="3" id="KW-1185">Reference proteome</keyword>
<name>A0A0A0LDG1_CUCSA</name>
<protein>
    <submittedName>
        <fullName evidence="2">Uncharacterized protein</fullName>
    </submittedName>
</protein>
<feature type="region of interest" description="Disordered" evidence="1">
    <location>
        <begin position="23"/>
        <end position="56"/>
    </location>
</feature>
<evidence type="ECO:0000313" key="3">
    <source>
        <dbReference type="Proteomes" id="UP000029981"/>
    </source>
</evidence>